<proteinExistence type="predicted"/>
<organism evidence="3 4">
    <name type="scientific">Escallonia herrerae</name>
    <dbReference type="NCBI Taxonomy" id="1293975"/>
    <lineage>
        <taxon>Eukaryota</taxon>
        <taxon>Viridiplantae</taxon>
        <taxon>Streptophyta</taxon>
        <taxon>Embryophyta</taxon>
        <taxon>Tracheophyta</taxon>
        <taxon>Spermatophyta</taxon>
        <taxon>Magnoliopsida</taxon>
        <taxon>eudicotyledons</taxon>
        <taxon>Gunneridae</taxon>
        <taxon>Pentapetalae</taxon>
        <taxon>asterids</taxon>
        <taxon>campanulids</taxon>
        <taxon>Escalloniales</taxon>
        <taxon>Escalloniaceae</taxon>
        <taxon>Escallonia</taxon>
    </lineage>
</organism>
<gene>
    <name evidence="3" type="ORF">RJ639_031786</name>
</gene>
<comment type="caution">
    <text evidence="3">The sequence shown here is derived from an EMBL/GenBank/DDBJ whole genome shotgun (WGS) entry which is preliminary data.</text>
</comment>
<reference evidence="3" key="1">
    <citation type="submission" date="2022-12" db="EMBL/GenBank/DDBJ databases">
        <title>Draft genome assemblies for two species of Escallonia (Escalloniales).</title>
        <authorList>
            <person name="Chanderbali A."/>
            <person name="Dervinis C."/>
            <person name="Anghel I."/>
            <person name="Soltis D."/>
            <person name="Soltis P."/>
            <person name="Zapata F."/>
        </authorList>
    </citation>
    <scope>NUCLEOTIDE SEQUENCE</scope>
    <source>
        <strain evidence="3">UCBG64.0493</strain>
        <tissue evidence="3">Leaf</tissue>
    </source>
</reference>
<dbReference type="SUPFAM" id="SSF49879">
    <property type="entry name" value="SMAD/FHA domain"/>
    <property type="match status" value="1"/>
</dbReference>
<name>A0AA88X1S9_9ASTE</name>
<feature type="compositionally biased region" description="Low complexity" evidence="1">
    <location>
        <begin position="350"/>
        <end position="362"/>
    </location>
</feature>
<feature type="compositionally biased region" description="Basic and acidic residues" evidence="1">
    <location>
        <begin position="328"/>
        <end position="346"/>
    </location>
</feature>
<feature type="domain" description="FHA" evidence="2">
    <location>
        <begin position="53"/>
        <end position="104"/>
    </location>
</feature>
<evidence type="ECO:0000313" key="3">
    <source>
        <dbReference type="EMBL" id="KAK3037069.1"/>
    </source>
</evidence>
<dbReference type="PANTHER" id="PTHR22593">
    <property type="entry name" value="TRANSMEMBRANE PROTEIN 18"/>
    <property type="match status" value="1"/>
</dbReference>
<dbReference type="CDD" id="cd22691">
    <property type="entry name" value="FHA_PS1-like"/>
    <property type="match status" value="1"/>
</dbReference>
<dbReference type="Proteomes" id="UP001188597">
    <property type="component" value="Unassembled WGS sequence"/>
</dbReference>
<evidence type="ECO:0000259" key="2">
    <source>
        <dbReference type="PROSITE" id="PS50006"/>
    </source>
</evidence>
<dbReference type="GO" id="GO:0031965">
    <property type="term" value="C:nuclear membrane"/>
    <property type="evidence" value="ECO:0007669"/>
    <property type="project" value="TreeGrafter"/>
</dbReference>
<feature type="region of interest" description="Disordered" evidence="1">
    <location>
        <begin position="328"/>
        <end position="368"/>
    </location>
</feature>
<evidence type="ECO:0000313" key="4">
    <source>
        <dbReference type="Proteomes" id="UP001188597"/>
    </source>
</evidence>
<dbReference type="AlphaFoldDB" id="A0AA88X1S9"/>
<dbReference type="CDD" id="cd09880">
    <property type="entry name" value="PIN_Smg5-6-like"/>
    <property type="match status" value="1"/>
</dbReference>
<dbReference type="PANTHER" id="PTHR22593:SF8">
    <property type="entry name" value="FHA DOMAIN-CONTAINING PROTEIN PS1"/>
    <property type="match status" value="1"/>
</dbReference>
<keyword evidence="4" id="KW-1185">Reference proteome</keyword>
<dbReference type="Gene3D" id="2.60.200.20">
    <property type="match status" value="1"/>
</dbReference>
<sequence>MIPVFSVLKNNSILKNIFLLQDNHSQNPPSISSSSALRLSELEASNPEAEETLVVGRHPECNITLEHPSISRFHLRIHSRPSLQKLSVIDLSSVHGTWVSGEKIKPGVRVEMEEGDTVKLGGSTRVYRLDWIPLSRAYDLENPFVPLLDVSVSVNETKEEEEEVYKGENCSSIGNKKFESPDEYLDGLDMLFTNKNLTSCLKKVSPSAPPMQAYTKCSYDEEQEVENKDPSWKGNEVSEISGIWSEQQMNDLVLQNANNQLFDKEILGVCSEIENPGSPSRNSGEDLSLLKHSKSSVWDDKIENLALDGKEHKNGEVSIFSSQLLTGDHDDFDKENHISRKTEQKPKLAGNSSSSPSGESSGCPVAKVSESQKLLRENHEEKRMLGEIVSEQLDKENITPQAFINETSEIESPESPLITSEQRPNLGSIWSRRGKTASVQIQTTESRRKSTRVNIDAEIEHPNQDIKCKYISKCLLYGACGEEEENYTPDKENFPPNTLSSMKKAGIVEEIKHLMSYRSSPLKNGSVVGPNIHRKENMIVSSDKENQTQTEVPHEPKFVGPARYQGRLQSELTILKTRADRVPFQALTKIKVNSTSSKSKASVLSATRRSSNSVNYPGSEEKSTYPCNTTAEGRPKRWIVVVDVSCFLNKDSNRALQLLRGLRGTELIIPRIVVRELDCMKRRSSLFSRTAEASSALQWIEECMVNTKWWIHVQSTIEEGRPFAPTPPSSPVSQFSEETEAYPLGSVPFSVCGSLLDIVSPTAEDHILECALLFKKVKNDGQLVLLSDDVTLKIKAMAEGLMCERAEDFRVSLVNPFSERFLWADSSPRGPTWSFEDDIVLKEKYHRCTIKNSSTLGEGAKGLKLILLHSSYYKQFASVC</sequence>
<protein>
    <recommendedName>
        <fullName evidence="2">FHA domain-containing protein</fullName>
    </recommendedName>
</protein>
<dbReference type="InterPro" id="IPR002716">
    <property type="entry name" value="PIN_dom"/>
</dbReference>
<feature type="compositionally biased region" description="Low complexity" evidence="1">
    <location>
        <begin position="598"/>
        <end position="607"/>
    </location>
</feature>
<dbReference type="Gene3D" id="3.40.50.1010">
    <property type="entry name" value="5'-nuclease"/>
    <property type="match status" value="1"/>
</dbReference>
<dbReference type="PROSITE" id="PS50006">
    <property type="entry name" value="FHA_DOMAIN"/>
    <property type="match status" value="1"/>
</dbReference>
<accession>A0AA88X1S9</accession>
<dbReference type="EMBL" id="JAVXUP010000131">
    <property type="protein sequence ID" value="KAK3037069.1"/>
    <property type="molecule type" value="Genomic_DNA"/>
</dbReference>
<evidence type="ECO:0000256" key="1">
    <source>
        <dbReference type="SAM" id="MobiDB-lite"/>
    </source>
</evidence>
<dbReference type="InterPro" id="IPR008984">
    <property type="entry name" value="SMAD_FHA_dom_sf"/>
</dbReference>
<dbReference type="SMART" id="SM00240">
    <property type="entry name" value="FHA"/>
    <property type="match status" value="1"/>
</dbReference>
<feature type="region of interest" description="Disordered" evidence="1">
    <location>
        <begin position="598"/>
        <end position="628"/>
    </location>
</feature>
<dbReference type="Pfam" id="PF00498">
    <property type="entry name" value="FHA"/>
    <property type="match status" value="1"/>
</dbReference>
<dbReference type="InterPro" id="IPR000253">
    <property type="entry name" value="FHA_dom"/>
</dbReference>
<dbReference type="Pfam" id="PF13638">
    <property type="entry name" value="PIN_4"/>
    <property type="match status" value="1"/>
</dbReference>